<evidence type="ECO:0008006" key="5">
    <source>
        <dbReference type="Google" id="ProtNLM"/>
    </source>
</evidence>
<feature type="signal peptide" evidence="2">
    <location>
        <begin position="1"/>
        <end position="20"/>
    </location>
</feature>
<gene>
    <name evidence="3" type="ORF">AFUS01_LOCUS37686</name>
</gene>
<keyword evidence="2" id="KW-0732">Signal</keyword>
<keyword evidence="4" id="KW-1185">Reference proteome</keyword>
<evidence type="ECO:0000256" key="1">
    <source>
        <dbReference type="SAM" id="MobiDB-lite"/>
    </source>
</evidence>
<feature type="chain" id="PRO_5035239077" description="Integumentary mucin C.1-like" evidence="2">
    <location>
        <begin position="21"/>
        <end position="166"/>
    </location>
</feature>
<sequence>MAKIILAVLLLAATVYIVSSAKTTTGPLKATCQKTPPSTAKFHPDKNCKNHKKFNGVQCCCLCNGKNDGTPPGPGAGYYCNRAYCNGGKTTTAKPPPPRPTTTKPGATTTAAATTTTAAGSTSTTAGATSTTTAGTTSTTTAGSTSTTTGSTSTSTTTTTTTTASG</sequence>
<name>A0A8J2L9D1_9HEXA</name>
<reference evidence="3" key="1">
    <citation type="submission" date="2021-06" db="EMBL/GenBank/DDBJ databases">
        <authorList>
            <person name="Hodson N. C."/>
            <person name="Mongue J. A."/>
            <person name="Jaron S. K."/>
        </authorList>
    </citation>
    <scope>NUCLEOTIDE SEQUENCE</scope>
</reference>
<evidence type="ECO:0000313" key="4">
    <source>
        <dbReference type="Proteomes" id="UP000708208"/>
    </source>
</evidence>
<dbReference type="AlphaFoldDB" id="A0A8J2L9D1"/>
<feature type="region of interest" description="Disordered" evidence="1">
    <location>
        <begin position="89"/>
        <end position="166"/>
    </location>
</feature>
<organism evidence="3 4">
    <name type="scientific">Allacma fusca</name>
    <dbReference type="NCBI Taxonomy" id="39272"/>
    <lineage>
        <taxon>Eukaryota</taxon>
        <taxon>Metazoa</taxon>
        <taxon>Ecdysozoa</taxon>
        <taxon>Arthropoda</taxon>
        <taxon>Hexapoda</taxon>
        <taxon>Collembola</taxon>
        <taxon>Symphypleona</taxon>
        <taxon>Sminthuridae</taxon>
        <taxon>Allacma</taxon>
    </lineage>
</organism>
<evidence type="ECO:0000313" key="3">
    <source>
        <dbReference type="EMBL" id="CAG7827718.1"/>
    </source>
</evidence>
<proteinExistence type="predicted"/>
<accession>A0A8J2L9D1</accession>
<dbReference type="Proteomes" id="UP000708208">
    <property type="component" value="Unassembled WGS sequence"/>
</dbReference>
<dbReference type="EMBL" id="CAJVCH010544587">
    <property type="protein sequence ID" value="CAG7827718.1"/>
    <property type="molecule type" value="Genomic_DNA"/>
</dbReference>
<comment type="caution">
    <text evidence="3">The sequence shown here is derived from an EMBL/GenBank/DDBJ whole genome shotgun (WGS) entry which is preliminary data.</text>
</comment>
<protein>
    <recommendedName>
        <fullName evidence="5">Integumentary mucin C.1-like</fullName>
    </recommendedName>
</protein>
<feature type="compositionally biased region" description="Low complexity" evidence="1">
    <location>
        <begin position="101"/>
        <end position="166"/>
    </location>
</feature>
<evidence type="ECO:0000256" key="2">
    <source>
        <dbReference type="SAM" id="SignalP"/>
    </source>
</evidence>